<dbReference type="PANTHER" id="PTHR31742">
    <property type="entry name" value="RPA-INTERACTING PROTEIN RPAIN"/>
    <property type="match status" value="1"/>
</dbReference>
<evidence type="ECO:0000313" key="6">
    <source>
        <dbReference type="EMBL" id="CAD7633741.1"/>
    </source>
</evidence>
<organism evidence="6">
    <name type="scientific">Medioppia subpectinata</name>
    <dbReference type="NCBI Taxonomy" id="1979941"/>
    <lineage>
        <taxon>Eukaryota</taxon>
        <taxon>Metazoa</taxon>
        <taxon>Ecdysozoa</taxon>
        <taxon>Arthropoda</taxon>
        <taxon>Chelicerata</taxon>
        <taxon>Arachnida</taxon>
        <taxon>Acari</taxon>
        <taxon>Acariformes</taxon>
        <taxon>Sarcoptiformes</taxon>
        <taxon>Oribatida</taxon>
        <taxon>Brachypylina</taxon>
        <taxon>Oppioidea</taxon>
        <taxon>Oppiidae</taxon>
        <taxon>Medioppia</taxon>
    </lineage>
</organism>
<evidence type="ECO:0000256" key="1">
    <source>
        <dbReference type="ARBA" id="ARBA00022723"/>
    </source>
</evidence>
<dbReference type="GO" id="GO:0005634">
    <property type="term" value="C:nucleus"/>
    <property type="evidence" value="ECO:0007669"/>
    <property type="project" value="TreeGrafter"/>
</dbReference>
<dbReference type="Pfam" id="PF14768">
    <property type="entry name" value="RPA_interact_C"/>
    <property type="match status" value="1"/>
</dbReference>
<evidence type="ECO:0000259" key="5">
    <source>
        <dbReference type="Pfam" id="PF14768"/>
    </source>
</evidence>
<sequence>MSEDMCDSMASMARHPSPTDNRHQLMSRWHSPTTRQLCRDRLLSRLKQSQEMRSSLVDRMRKIDINNDTADDGDEDNAYVDEEIQHMMNTDVDMMSMSAQELHQLTNEVRQEFLNEQSKSWEGLQTKEDQRKSQQFVNSLQVHRVIPCPYCKTHAMEKTASAYLMCPSCAIRFETDLTVEQIIARMFEVLNYHSMSECTDRFPQFNMFNTNLIIYCDTCPLNQTIL</sequence>
<evidence type="ECO:0000256" key="4">
    <source>
        <dbReference type="SAM" id="MobiDB-lite"/>
    </source>
</evidence>
<evidence type="ECO:0000256" key="3">
    <source>
        <dbReference type="ARBA" id="ARBA00022833"/>
    </source>
</evidence>
<dbReference type="AlphaFoldDB" id="A0A7R9L4E9"/>
<reference evidence="6" key="1">
    <citation type="submission" date="2020-11" db="EMBL/GenBank/DDBJ databases">
        <authorList>
            <person name="Tran Van P."/>
        </authorList>
    </citation>
    <scope>NUCLEOTIDE SEQUENCE</scope>
</reference>
<keyword evidence="2" id="KW-0863">Zinc-finger</keyword>
<dbReference type="InterPro" id="IPR028159">
    <property type="entry name" value="RPA_interact_C_dom"/>
</dbReference>
<evidence type="ECO:0000256" key="2">
    <source>
        <dbReference type="ARBA" id="ARBA00022771"/>
    </source>
</evidence>
<dbReference type="PANTHER" id="PTHR31742:SF1">
    <property type="entry name" value="RPA-INTERACTING PROTEIN"/>
    <property type="match status" value="1"/>
</dbReference>
<evidence type="ECO:0000313" key="7">
    <source>
        <dbReference type="Proteomes" id="UP000759131"/>
    </source>
</evidence>
<keyword evidence="3" id="KW-0862">Zinc</keyword>
<dbReference type="InterPro" id="IPR028156">
    <property type="entry name" value="RIP"/>
</dbReference>
<keyword evidence="1" id="KW-0479">Metal-binding</keyword>
<protein>
    <recommendedName>
        <fullName evidence="5">RPA-interacting protein C-terminal domain-containing protein</fullName>
    </recommendedName>
</protein>
<dbReference type="EMBL" id="CAJPIZ010013278">
    <property type="protein sequence ID" value="CAG2114171.1"/>
    <property type="molecule type" value="Genomic_DNA"/>
</dbReference>
<dbReference type="GO" id="GO:0006606">
    <property type="term" value="P:protein import into nucleus"/>
    <property type="evidence" value="ECO:0007669"/>
    <property type="project" value="TreeGrafter"/>
</dbReference>
<dbReference type="GO" id="GO:0008270">
    <property type="term" value="F:zinc ion binding"/>
    <property type="evidence" value="ECO:0007669"/>
    <property type="project" value="UniProtKB-KW"/>
</dbReference>
<dbReference type="EMBL" id="OC867853">
    <property type="protein sequence ID" value="CAD7633741.1"/>
    <property type="molecule type" value="Genomic_DNA"/>
</dbReference>
<proteinExistence type="predicted"/>
<dbReference type="Proteomes" id="UP000759131">
    <property type="component" value="Unassembled WGS sequence"/>
</dbReference>
<feature type="region of interest" description="Disordered" evidence="4">
    <location>
        <begin position="1"/>
        <end position="25"/>
    </location>
</feature>
<gene>
    <name evidence="6" type="ORF">OSB1V03_LOCUS14137</name>
</gene>
<feature type="domain" description="RPA-interacting protein C-terminal" evidence="5">
    <location>
        <begin position="148"/>
        <end position="220"/>
    </location>
</feature>
<accession>A0A7R9L4E9</accession>
<keyword evidence="7" id="KW-1185">Reference proteome</keyword>
<name>A0A7R9L4E9_9ACAR</name>